<feature type="coiled-coil region" evidence="2">
    <location>
        <begin position="47"/>
        <end position="116"/>
    </location>
</feature>
<evidence type="ECO:0000313" key="4">
    <source>
        <dbReference type="EMBL" id="KAL3289368.1"/>
    </source>
</evidence>
<name>A0ABD2PEG8_9CUCU</name>
<sequence length="419" mass="49063">METANATVPNSVALENKKREQKFRKKDPKSWFNISKAISELHDTEKVAFLEKKYTDLYNEHRTLEAEHQEVMNNFQLLMKEKDHISNEFAKSMDIRTRLESVCRELQKRNKTIKEENALKLKLEEDRRKEVTSQFQRTLNDINTMMDENQVTNMKLQGDNQDMSTKIAELYKQFEARENDLKKLNKQMELEKQLAKATIAKAEYELQAEREVWKTEMQILQVELAKSESNCQVLEKTIQKLEEHISVYKNQYDNFEGTLTKSNKMFEDCKGEMIKMTKKIASLDKDAHNWKQRFENAAQTIIELTTDKHKQEIEVINTNKKFQQLQKLCRQLQLDRASYLKLLKANNIEPVSEIIDQEPTEAPDKSSKKEIELKYLQSELKFIQSQLNLVDKISNSGKPPTALPSSEEKTNETKSLGNS</sequence>
<reference evidence="4 5" key="1">
    <citation type="journal article" date="2021" name="BMC Biol.">
        <title>Horizontally acquired antibacterial genes associated with adaptive radiation of ladybird beetles.</title>
        <authorList>
            <person name="Li H.S."/>
            <person name="Tang X.F."/>
            <person name="Huang Y.H."/>
            <person name="Xu Z.Y."/>
            <person name="Chen M.L."/>
            <person name="Du X.Y."/>
            <person name="Qiu B.Y."/>
            <person name="Chen P.T."/>
            <person name="Zhang W."/>
            <person name="Slipinski A."/>
            <person name="Escalona H.E."/>
            <person name="Waterhouse R.M."/>
            <person name="Zwick A."/>
            <person name="Pang H."/>
        </authorList>
    </citation>
    <scope>NUCLEOTIDE SEQUENCE [LARGE SCALE GENOMIC DNA]</scope>
    <source>
        <strain evidence="4">SYSU2018</strain>
    </source>
</reference>
<gene>
    <name evidence="4" type="ORF">HHI36_022803</name>
</gene>
<dbReference type="PANTHER" id="PTHR16127">
    <property type="entry name" value="TAXILIN"/>
    <property type="match status" value="1"/>
</dbReference>
<feature type="coiled-coil region" evidence="2">
    <location>
        <begin position="167"/>
        <end position="258"/>
    </location>
</feature>
<dbReference type="AlphaFoldDB" id="A0ABD2PEG8"/>
<evidence type="ECO:0000256" key="1">
    <source>
        <dbReference type="ARBA" id="ARBA00009550"/>
    </source>
</evidence>
<proteinExistence type="inferred from homology"/>
<evidence type="ECO:0000256" key="3">
    <source>
        <dbReference type="SAM" id="MobiDB-lite"/>
    </source>
</evidence>
<dbReference type="PANTHER" id="PTHR16127:SF13">
    <property type="entry name" value="GH01188P"/>
    <property type="match status" value="1"/>
</dbReference>
<comment type="caution">
    <text evidence="4">The sequence shown here is derived from an EMBL/GenBank/DDBJ whole genome shotgun (WGS) entry which is preliminary data.</text>
</comment>
<dbReference type="EMBL" id="JABFTP020000186">
    <property type="protein sequence ID" value="KAL3289368.1"/>
    <property type="molecule type" value="Genomic_DNA"/>
</dbReference>
<dbReference type="Pfam" id="PF09728">
    <property type="entry name" value="Taxilin"/>
    <property type="match status" value="1"/>
</dbReference>
<feature type="compositionally biased region" description="Polar residues" evidence="3">
    <location>
        <begin position="1"/>
        <end position="10"/>
    </location>
</feature>
<dbReference type="InterPro" id="IPR026183">
    <property type="entry name" value="Taxilin_fam"/>
</dbReference>
<organism evidence="4 5">
    <name type="scientific">Cryptolaemus montrouzieri</name>
    <dbReference type="NCBI Taxonomy" id="559131"/>
    <lineage>
        <taxon>Eukaryota</taxon>
        <taxon>Metazoa</taxon>
        <taxon>Ecdysozoa</taxon>
        <taxon>Arthropoda</taxon>
        <taxon>Hexapoda</taxon>
        <taxon>Insecta</taxon>
        <taxon>Pterygota</taxon>
        <taxon>Neoptera</taxon>
        <taxon>Endopterygota</taxon>
        <taxon>Coleoptera</taxon>
        <taxon>Polyphaga</taxon>
        <taxon>Cucujiformia</taxon>
        <taxon>Coccinelloidea</taxon>
        <taxon>Coccinellidae</taxon>
        <taxon>Scymninae</taxon>
        <taxon>Scymnini</taxon>
        <taxon>Cryptolaemus</taxon>
    </lineage>
</organism>
<evidence type="ECO:0000256" key="2">
    <source>
        <dbReference type="SAM" id="Coils"/>
    </source>
</evidence>
<keyword evidence="2" id="KW-0175">Coiled coil</keyword>
<evidence type="ECO:0000313" key="5">
    <source>
        <dbReference type="Proteomes" id="UP001516400"/>
    </source>
</evidence>
<feature type="region of interest" description="Disordered" evidence="3">
    <location>
        <begin position="393"/>
        <end position="419"/>
    </location>
</feature>
<keyword evidence="5" id="KW-1185">Reference proteome</keyword>
<comment type="similarity">
    <text evidence="1">Belongs to the taxilin family.</text>
</comment>
<dbReference type="Proteomes" id="UP001516400">
    <property type="component" value="Unassembled WGS sequence"/>
</dbReference>
<feature type="region of interest" description="Disordered" evidence="3">
    <location>
        <begin position="1"/>
        <end position="20"/>
    </location>
</feature>
<protein>
    <submittedName>
        <fullName evidence="4">Uncharacterized protein</fullName>
    </submittedName>
</protein>
<accession>A0ABD2PEG8</accession>